<dbReference type="AlphaFoldDB" id="A0A8G1VGH1"/>
<dbReference type="RefSeq" id="XP_025510216.1">
    <property type="nucleotide sequence ID" value="XM_025654587.1"/>
</dbReference>
<dbReference type="GeneID" id="37157989"/>
<organism evidence="1 2">
    <name type="scientific">Aspergillus piperis CBS 112811</name>
    <dbReference type="NCBI Taxonomy" id="1448313"/>
    <lineage>
        <taxon>Eukaryota</taxon>
        <taxon>Fungi</taxon>
        <taxon>Dikarya</taxon>
        <taxon>Ascomycota</taxon>
        <taxon>Pezizomycotina</taxon>
        <taxon>Eurotiomycetes</taxon>
        <taxon>Eurotiomycetidae</taxon>
        <taxon>Eurotiales</taxon>
        <taxon>Aspergillaceae</taxon>
        <taxon>Aspergillus</taxon>
        <taxon>Aspergillus subgen. Circumdati</taxon>
    </lineage>
</organism>
<dbReference type="EMBL" id="KZ825086">
    <property type="protein sequence ID" value="RAH52294.1"/>
    <property type="molecule type" value="Genomic_DNA"/>
</dbReference>
<sequence length="157" mass="17943">MAHASEFLLRLVVLSQIVRHRIRVSKGFFHRDLLLQTTNPYRLLKSLSLFPHSYGHRLPLLVILVPVPVGWSRGFSAQKVQPSPFEAELQPDIIVNVAEHDSYVFHPFWTMGGKSAIFNSRYMIFNVEVGNVASSTVSLLKPMMILYDKTSYNATWL</sequence>
<keyword evidence="2" id="KW-1185">Reference proteome</keyword>
<evidence type="ECO:0000313" key="1">
    <source>
        <dbReference type="EMBL" id="RAH52294.1"/>
    </source>
</evidence>
<gene>
    <name evidence="1" type="ORF">BO85DRAFT_207841</name>
</gene>
<name>A0A8G1VGH1_9EURO</name>
<proteinExistence type="predicted"/>
<dbReference type="Proteomes" id="UP000249526">
    <property type="component" value="Unassembled WGS sequence"/>
</dbReference>
<accession>A0A8G1VGH1</accession>
<reference evidence="1 2" key="1">
    <citation type="submission" date="2018-02" db="EMBL/GenBank/DDBJ databases">
        <title>The genomes of Aspergillus section Nigri reveals drivers in fungal speciation.</title>
        <authorList>
            <consortium name="DOE Joint Genome Institute"/>
            <person name="Vesth T.C."/>
            <person name="Nybo J."/>
            <person name="Theobald S."/>
            <person name="Brandl J."/>
            <person name="Frisvad J.C."/>
            <person name="Nielsen K.F."/>
            <person name="Lyhne E.K."/>
            <person name="Kogle M.E."/>
            <person name="Kuo A."/>
            <person name="Riley R."/>
            <person name="Clum A."/>
            <person name="Nolan M."/>
            <person name="Lipzen A."/>
            <person name="Salamov A."/>
            <person name="Henrissat B."/>
            <person name="Wiebenga A."/>
            <person name="De vries R.P."/>
            <person name="Grigoriev I.V."/>
            <person name="Mortensen U.H."/>
            <person name="Andersen M.R."/>
            <person name="Baker S.E."/>
        </authorList>
    </citation>
    <scope>NUCLEOTIDE SEQUENCE [LARGE SCALE GENOMIC DNA]</scope>
    <source>
        <strain evidence="1 2">CBS 112811</strain>
    </source>
</reference>
<evidence type="ECO:0000313" key="2">
    <source>
        <dbReference type="Proteomes" id="UP000249526"/>
    </source>
</evidence>
<protein>
    <submittedName>
        <fullName evidence="1">Uncharacterized protein</fullName>
    </submittedName>
</protein>